<accession>A0ABV6C8A1</accession>
<dbReference type="InterPro" id="IPR004291">
    <property type="entry name" value="Transposase_IS66_central"/>
</dbReference>
<protein>
    <submittedName>
        <fullName evidence="2">Transposase</fullName>
    </submittedName>
</protein>
<proteinExistence type="predicted"/>
<gene>
    <name evidence="2" type="ORF">ACFFIT_03590</name>
</gene>
<feature type="domain" description="Transposase IS66 central" evidence="1">
    <location>
        <begin position="2"/>
        <end position="69"/>
    </location>
</feature>
<evidence type="ECO:0000313" key="3">
    <source>
        <dbReference type="Proteomes" id="UP001589758"/>
    </source>
</evidence>
<name>A0ABV6C8A1_9GAMM</name>
<comment type="caution">
    <text evidence="2">The sequence shown here is derived from an EMBL/GenBank/DDBJ whole genome shotgun (WGS) entry which is preliminary data.</text>
</comment>
<evidence type="ECO:0000313" key="2">
    <source>
        <dbReference type="EMBL" id="MFC0179189.1"/>
    </source>
</evidence>
<dbReference type="Proteomes" id="UP001589758">
    <property type="component" value="Unassembled WGS sequence"/>
</dbReference>
<reference evidence="2 3" key="1">
    <citation type="submission" date="2024-09" db="EMBL/GenBank/DDBJ databases">
        <authorList>
            <person name="Sun Q."/>
            <person name="Mori K."/>
        </authorList>
    </citation>
    <scope>NUCLEOTIDE SEQUENCE [LARGE SCALE GENOMIC DNA]</scope>
    <source>
        <strain evidence="2 3">CCM 8545</strain>
    </source>
</reference>
<organism evidence="2 3">
    <name type="scientific">Thorsellia kenyensis</name>
    <dbReference type="NCBI Taxonomy" id="1549888"/>
    <lineage>
        <taxon>Bacteria</taxon>
        <taxon>Pseudomonadati</taxon>
        <taxon>Pseudomonadota</taxon>
        <taxon>Gammaproteobacteria</taxon>
        <taxon>Enterobacterales</taxon>
        <taxon>Thorselliaceae</taxon>
        <taxon>Thorsellia</taxon>
    </lineage>
</organism>
<evidence type="ECO:0000259" key="1">
    <source>
        <dbReference type="Pfam" id="PF03050"/>
    </source>
</evidence>
<sequence length="80" mass="9414">MYYHCTQSHPSRHLMDMLAKYGGKLSVYYYFSCKTLFNYKPILDSICTAHVHRKFGELAKIAPNPTVMRRIFKVIDLKLI</sequence>
<keyword evidence="3" id="KW-1185">Reference proteome</keyword>
<dbReference type="EMBL" id="JBHLXE010000036">
    <property type="protein sequence ID" value="MFC0179189.1"/>
    <property type="molecule type" value="Genomic_DNA"/>
</dbReference>
<dbReference type="Pfam" id="PF03050">
    <property type="entry name" value="DDE_Tnp_IS66"/>
    <property type="match status" value="1"/>
</dbReference>
<dbReference type="RefSeq" id="WP_385876286.1">
    <property type="nucleotide sequence ID" value="NZ_JBHLXE010000036.1"/>
</dbReference>